<proteinExistence type="predicted"/>
<feature type="region of interest" description="Disordered" evidence="2">
    <location>
        <begin position="375"/>
        <end position="409"/>
    </location>
</feature>
<comment type="caution">
    <text evidence="4">The sequence shown here is derived from an EMBL/GenBank/DDBJ whole genome shotgun (WGS) entry which is preliminary data.</text>
</comment>
<evidence type="ECO:0000259" key="3">
    <source>
        <dbReference type="Pfam" id="PF03629"/>
    </source>
</evidence>
<feature type="compositionally biased region" description="Polar residues" evidence="2">
    <location>
        <begin position="385"/>
        <end position="398"/>
    </location>
</feature>
<feature type="compositionally biased region" description="Low complexity" evidence="2">
    <location>
        <begin position="490"/>
        <end position="507"/>
    </location>
</feature>
<keyword evidence="5" id="KW-1185">Reference proteome</keyword>
<dbReference type="Gene3D" id="3.40.50.1110">
    <property type="entry name" value="SGNH hydrolase"/>
    <property type="match status" value="1"/>
</dbReference>
<feature type="region of interest" description="Disordered" evidence="2">
    <location>
        <begin position="490"/>
        <end position="521"/>
    </location>
</feature>
<evidence type="ECO:0000256" key="2">
    <source>
        <dbReference type="SAM" id="MobiDB-lite"/>
    </source>
</evidence>
<organism evidence="4 5">
    <name type="scientific">Rudanella paleaurantiibacter</name>
    <dbReference type="NCBI Taxonomy" id="2614655"/>
    <lineage>
        <taxon>Bacteria</taxon>
        <taxon>Pseudomonadati</taxon>
        <taxon>Bacteroidota</taxon>
        <taxon>Cytophagia</taxon>
        <taxon>Cytophagales</taxon>
        <taxon>Cytophagaceae</taxon>
        <taxon>Rudanella</taxon>
    </lineage>
</organism>
<keyword evidence="1" id="KW-0378">Hydrolase</keyword>
<feature type="domain" description="Sialate O-acetylesterase" evidence="3">
    <location>
        <begin position="119"/>
        <end position="299"/>
    </location>
</feature>
<name>A0A7J5U3M4_9BACT</name>
<dbReference type="Pfam" id="PF03629">
    <property type="entry name" value="SASA"/>
    <property type="match status" value="1"/>
</dbReference>
<dbReference type="InterPro" id="IPR036514">
    <property type="entry name" value="SGNH_hydro_sf"/>
</dbReference>
<feature type="compositionally biased region" description="Low complexity" evidence="2">
    <location>
        <begin position="612"/>
        <end position="621"/>
    </location>
</feature>
<dbReference type="InterPro" id="IPR005181">
    <property type="entry name" value="SASA"/>
</dbReference>
<evidence type="ECO:0000313" key="4">
    <source>
        <dbReference type="EMBL" id="KAB7732444.1"/>
    </source>
</evidence>
<dbReference type="GO" id="GO:0016788">
    <property type="term" value="F:hydrolase activity, acting on ester bonds"/>
    <property type="evidence" value="ECO:0007669"/>
    <property type="project" value="UniProtKB-ARBA"/>
</dbReference>
<accession>A0A7J5U3M4</accession>
<protein>
    <recommendedName>
        <fullName evidence="3">Sialate O-acetylesterase domain-containing protein</fullName>
    </recommendedName>
</protein>
<evidence type="ECO:0000313" key="5">
    <source>
        <dbReference type="Proteomes" id="UP000488299"/>
    </source>
</evidence>
<dbReference type="AlphaFoldDB" id="A0A7J5U3M4"/>
<gene>
    <name evidence="4" type="ORF">F5984_00330</name>
</gene>
<feature type="region of interest" description="Disordered" evidence="2">
    <location>
        <begin position="602"/>
        <end position="624"/>
    </location>
</feature>
<sequence>MNVRNYLLVSLLSLLGFQLMGQTLTLDSPVSRMVFQRSSSNTAIVPVRGQAPGSATRIQGRLIARQGGQTTDWREGSLSNGTFQINISATGGFYDLEVVALAGNTEVARQRRERIGVGEVFIVSGQSNNYGEEGKGLPAADDRVSVVNYWPGLEGHVSESTLPMVFSQAGPGTNCAPRNPLYIWGGLGDRLVAKLGVPVLFLGAAGPGASTNNWREAAQGVENVSGRDWTGNIPYKPLRLALQVYGKKTGIRGILWHQGESDNSFQTTEGYVNNMRVVIGQTRNDSGFGNLSWMIARASYYPFYPGKEVDPNIITAQNILIGSTSNTFAGPYTDPYYGPNYRADKLHFTENAYGFLADLWSSSLTTDYFRQSQPSLPNYGPASPAASNQTDPVAQTPTTPDPSKENVGNALRLTTPTYNCQTGAIVLNTSGGDGTRIEFAIPGITGWTTNPAHTVGEGIRRDAQTLTIYARQSGGQISLIWGIRAACDGSAPTTSPGTTPSTGQPASNTAPQTPAPPITGGALALQTPLYNCQTGAAVFRTTGGNGSAVEFMAPGITGWTTNASHLIGEGIRRDAQTITIYARQSGVQISLNWNIRAACDGSAPATPPSTTTPPTSDSAPKPSTPPASIDLILLVPIYNCGSGQVTFSTIGGTGSVVEYMAPGITGWTTTPTHVIGEGIRRDAQTITIYARQNGKQVSLVWNIRSACTGGSMSGTSARMAPAAEPTMEWVVGPNPTTDEVQLLWPGAANATWSSRVLSASGYELKVAAPETTPTGLRLNLRQLPTGIYLWQVTPQGSPTQTFKIMKLD</sequence>
<dbReference type="Proteomes" id="UP000488299">
    <property type="component" value="Unassembled WGS sequence"/>
</dbReference>
<dbReference type="SUPFAM" id="SSF52266">
    <property type="entry name" value="SGNH hydrolase"/>
    <property type="match status" value="1"/>
</dbReference>
<dbReference type="EMBL" id="WELI01000001">
    <property type="protein sequence ID" value="KAB7732444.1"/>
    <property type="molecule type" value="Genomic_DNA"/>
</dbReference>
<reference evidence="4 5" key="1">
    <citation type="submission" date="2019-10" db="EMBL/GenBank/DDBJ databases">
        <title>Rudanella paleaurantiibacter sp. nov., isolated from sludge.</title>
        <authorList>
            <person name="Xu S.Q."/>
        </authorList>
    </citation>
    <scope>NUCLEOTIDE SEQUENCE [LARGE SCALE GENOMIC DNA]</scope>
    <source>
        <strain evidence="4 5">HX-22-17</strain>
    </source>
</reference>
<evidence type="ECO:0000256" key="1">
    <source>
        <dbReference type="ARBA" id="ARBA00022801"/>
    </source>
</evidence>